<dbReference type="InterPro" id="IPR005135">
    <property type="entry name" value="Endo/exonuclease/phosphatase"/>
</dbReference>
<dbReference type="PANTHER" id="PTHR42834">
    <property type="entry name" value="ENDONUCLEASE/EXONUCLEASE/PHOSPHATASE FAMILY PROTEIN (AFU_ORTHOLOGUE AFUA_3G09210)"/>
    <property type="match status" value="1"/>
</dbReference>
<keyword evidence="4" id="KW-1185">Reference proteome</keyword>
<proteinExistence type="predicted"/>
<evidence type="ECO:0000256" key="1">
    <source>
        <dbReference type="SAM" id="SignalP"/>
    </source>
</evidence>
<keyword evidence="1" id="KW-0732">Signal</keyword>
<keyword evidence="3" id="KW-0255">Endonuclease</keyword>
<dbReference type="PANTHER" id="PTHR42834:SF1">
    <property type="entry name" value="ENDONUCLEASE_EXONUCLEASE_PHOSPHATASE FAMILY PROTEIN (AFU_ORTHOLOGUE AFUA_3G09210)"/>
    <property type="match status" value="1"/>
</dbReference>
<dbReference type="SUPFAM" id="SSF56219">
    <property type="entry name" value="DNase I-like"/>
    <property type="match status" value="1"/>
</dbReference>
<gene>
    <name evidence="3" type="ORF">Q6348_01585</name>
</gene>
<dbReference type="Proteomes" id="UP001232536">
    <property type="component" value="Unassembled WGS sequence"/>
</dbReference>
<comment type="caution">
    <text evidence="3">The sequence shown here is derived from an EMBL/GenBank/DDBJ whole genome shotgun (WGS) entry which is preliminary data.</text>
</comment>
<evidence type="ECO:0000259" key="2">
    <source>
        <dbReference type="Pfam" id="PF03372"/>
    </source>
</evidence>
<dbReference type="NCBIfam" id="NF033681">
    <property type="entry name" value="ExeM_NucH_DNase"/>
    <property type="match status" value="1"/>
</dbReference>
<accession>A0ABT9D9M8</accession>
<name>A0ABT9D9M8_9CELL</name>
<feature type="domain" description="Endonuclease/exonuclease/phosphatase" evidence="2">
    <location>
        <begin position="307"/>
        <end position="599"/>
    </location>
</feature>
<reference evidence="3 4" key="1">
    <citation type="submission" date="2023-07" db="EMBL/GenBank/DDBJ databases">
        <title>Description of novel actinomycetes strains, isolated from tidal flat sediment.</title>
        <authorList>
            <person name="Lu C."/>
        </authorList>
    </citation>
    <scope>NUCLEOTIDE SEQUENCE [LARGE SCALE GENOMIC DNA]</scope>
    <source>
        <strain evidence="3 4">SYSU T00b441</strain>
    </source>
</reference>
<evidence type="ECO:0000313" key="4">
    <source>
        <dbReference type="Proteomes" id="UP001232536"/>
    </source>
</evidence>
<dbReference type="InterPro" id="IPR036691">
    <property type="entry name" value="Endo/exonu/phosph_ase_sf"/>
</dbReference>
<keyword evidence="3" id="KW-0540">Nuclease</keyword>
<dbReference type="GO" id="GO:0004519">
    <property type="term" value="F:endonuclease activity"/>
    <property type="evidence" value="ECO:0007669"/>
    <property type="project" value="UniProtKB-KW"/>
</dbReference>
<dbReference type="Pfam" id="PF03372">
    <property type="entry name" value="Exo_endo_phos"/>
    <property type="match status" value="1"/>
</dbReference>
<dbReference type="Gene3D" id="3.60.10.10">
    <property type="entry name" value="Endonuclease/exonuclease/phosphatase"/>
    <property type="match status" value="1"/>
</dbReference>
<keyword evidence="3" id="KW-0378">Hydrolase</keyword>
<feature type="chain" id="PRO_5045762532" evidence="1">
    <location>
        <begin position="33"/>
        <end position="711"/>
    </location>
</feature>
<dbReference type="CDD" id="cd04486">
    <property type="entry name" value="YhcR_OBF_like"/>
    <property type="match status" value="1"/>
</dbReference>
<dbReference type="RefSeq" id="WP_304599583.1">
    <property type="nucleotide sequence ID" value="NZ_JAUQYO010000004.1"/>
</dbReference>
<protein>
    <submittedName>
        <fullName evidence="3">ExeM/NucH family extracellular endonuclease</fullName>
    </submittedName>
</protein>
<organism evidence="3 4">
    <name type="scientific">Actinotalea lenta</name>
    <dbReference type="NCBI Taxonomy" id="3064654"/>
    <lineage>
        <taxon>Bacteria</taxon>
        <taxon>Bacillati</taxon>
        <taxon>Actinomycetota</taxon>
        <taxon>Actinomycetes</taxon>
        <taxon>Micrococcales</taxon>
        <taxon>Cellulomonadaceae</taxon>
        <taxon>Actinotalea</taxon>
    </lineage>
</organism>
<dbReference type="CDD" id="cd10283">
    <property type="entry name" value="MnuA_DNase1-like"/>
    <property type="match status" value="1"/>
</dbReference>
<dbReference type="EMBL" id="JAUQYP010000001">
    <property type="protein sequence ID" value="MDO8105883.1"/>
    <property type="molecule type" value="Genomic_DNA"/>
</dbReference>
<dbReference type="InterPro" id="IPR047971">
    <property type="entry name" value="ExeM-like"/>
</dbReference>
<evidence type="ECO:0000313" key="3">
    <source>
        <dbReference type="EMBL" id="MDO8105883.1"/>
    </source>
</evidence>
<feature type="signal peptide" evidence="1">
    <location>
        <begin position="1"/>
        <end position="32"/>
    </location>
</feature>
<sequence length="711" mass="73882">MKTHVQGRPGRLFAAAAGALALTAAVVVPAQGAESTTTIAQVQGTGDTSPMLDQTVVVDGVVTADHRTGGYRGLYVQTAGSGGASDATPGASDGVFVYLGGRTTDAAIGDAVQVTGVVTEYYGLTEINASRTGGSVAVTGPGVLPQPVSLPDSVLGSDREQYEGMLVDPTDDYLVASLHEVDRYGTVWLSAGLAPLVTSTEATRPGPDAVAIAADNAARRLLLDDAKSQQVTAQTQPYLTADHVVRVGDQLDSGDLTYVLSYGYDEWRLQPLTPIDASTPASQKASFSTLDPRPEAPTQVGGDLQLATFNVFNYFTTFRADDDLARGADDQAQFDIQKAKIVAAISALGADVVALQEIENAIHFGSATPDAAIADLVDGLNAAAGAGTWAYVPTPAALYGDGAPATDVIMNAIIYRPAAVVPVGDATTDVDETVWDIAREPIAQRFSPVDGSGDFWVIANHFKSKGGDGPEPADGQGLFNAERVAQATAVRDLAQRLVSDSGVASLAVMGDLNSYAHEDPVQVFLDAGYTDVVPTLAAGQYTYTYDGERGSLDHVLVDPALAVRLTGAGVWDINASEWPARGYYGAYPDASTVYRASDHDPILVGITAFCTIEYRAWDAHRTFGAFLRVHASGPLGSGSVLTWTAGEGTQYLTGFGVRLRQRGDQVTVTGTERTTVTPDGAAFGVLGLAGPGGPAAPSSFALDGHACTLTD</sequence>